<feature type="compositionally biased region" description="Basic and acidic residues" evidence="1">
    <location>
        <begin position="1"/>
        <end position="13"/>
    </location>
</feature>
<accession>A0A6A4WLC1</accession>
<feature type="region of interest" description="Disordered" evidence="1">
    <location>
        <begin position="571"/>
        <end position="615"/>
    </location>
</feature>
<evidence type="ECO:0000256" key="1">
    <source>
        <dbReference type="SAM" id="MobiDB-lite"/>
    </source>
</evidence>
<dbReference type="Proteomes" id="UP000440578">
    <property type="component" value="Unassembled WGS sequence"/>
</dbReference>
<evidence type="ECO:0000313" key="3">
    <source>
        <dbReference type="EMBL" id="KAF0306029.1"/>
    </source>
</evidence>
<comment type="caution">
    <text evidence="3">The sequence shown here is derived from an EMBL/GenBank/DDBJ whole genome shotgun (WGS) entry which is preliminary data.</text>
</comment>
<keyword evidence="4" id="KW-1185">Reference proteome</keyword>
<feature type="compositionally biased region" description="Polar residues" evidence="1">
    <location>
        <begin position="14"/>
        <end position="26"/>
    </location>
</feature>
<reference evidence="3 4" key="1">
    <citation type="submission" date="2019-07" db="EMBL/GenBank/DDBJ databases">
        <title>Draft genome assembly of a fouling barnacle, Amphibalanus amphitrite (Darwin, 1854): The first reference genome for Thecostraca.</title>
        <authorList>
            <person name="Kim W."/>
        </authorList>
    </citation>
    <scope>NUCLEOTIDE SEQUENCE [LARGE SCALE GENOMIC DNA]</scope>
    <source>
        <strain evidence="3">SNU_AA5</strain>
        <tissue evidence="3">Soma without cirri and trophi</tissue>
    </source>
</reference>
<feature type="region of interest" description="Disordered" evidence="1">
    <location>
        <begin position="1"/>
        <end position="31"/>
    </location>
</feature>
<keyword evidence="2" id="KW-0812">Transmembrane</keyword>
<protein>
    <submittedName>
        <fullName evidence="3">Uncharacterized protein</fullName>
    </submittedName>
</protein>
<dbReference type="OrthoDB" id="6399439at2759"/>
<proteinExistence type="predicted"/>
<feature type="transmembrane region" description="Helical" evidence="2">
    <location>
        <begin position="46"/>
        <end position="68"/>
    </location>
</feature>
<gene>
    <name evidence="3" type="ORF">FJT64_022410</name>
</gene>
<keyword evidence="2" id="KW-0472">Membrane</keyword>
<sequence length="615" mass="69522">MSASHVSEEHENPQSDSARNQSQQSVKKNKPHRALISHSLCKKISYVTQFIVISFALSAFCIAVYYSISKLLRRQILEGKESQPTEKAWFKFAICLRPFMTSSLLKELYFINVRTNFEDYLKTEEQRHEWAGEFMLDDTLRKTEFEDYFRTVHPWNDARMPVSALWKHQINTTLEAFQEFKVNKKGLKPTASRRSTDALDDTGHVYTVLEPEPGPDAAPDEDGPALYGHYSPSPLYAGCLNITVNRKMARRQMEIRVKFGNTRKNFIEPRQSDWEPFEGPDKVDMFLAADLFVYHASEVFTELPVVKRMAKFSIQANSLERLLVKGASYTKARSGELECMGDSEYSQINCRYWCIMRGLLAETPCALPWMADILNKPWMAARKKELKICDTSREFLKALQLQHLYLGEGNRTGHVRKCLDVHCKDPCTTYKVQLLSLGSKSIGSNYGISLTISPEFDRVTESFDYIVMNMVAELSAAISFLLGLSAIAIYDWFFAFGQWVAGRLGVHRCGRGSEADDQASLDGGDSVPLSQSALLRLQVLHEMEKQREQAARDDVAASMIWHVEPGSAAPRGRRVSVELPETADERFSTPVARSPEPSTLPRKETSAGTGAETAV</sequence>
<name>A0A6A4WLC1_AMPAM</name>
<dbReference type="AlphaFoldDB" id="A0A6A4WLC1"/>
<dbReference type="EMBL" id="VIIS01000696">
    <property type="protein sequence ID" value="KAF0306029.1"/>
    <property type="molecule type" value="Genomic_DNA"/>
</dbReference>
<evidence type="ECO:0000313" key="4">
    <source>
        <dbReference type="Proteomes" id="UP000440578"/>
    </source>
</evidence>
<keyword evidence="2" id="KW-1133">Transmembrane helix</keyword>
<feature type="transmembrane region" description="Helical" evidence="2">
    <location>
        <begin position="478"/>
        <end position="501"/>
    </location>
</feature>
<organism evidence="3 4">
    <name type="scientific">Amphibalanus amphitrite</name>
    <name type="common">Striped barnacle</name>
    <name type="synonym">Balanus amphitrite</name>
    <dbReference type="NCBI Taxonomy" id="1232801"/>
    <lineage>
        <taxon>Eukaryota</taxon>
        <taxon>Metazoa</taxon>
        <taxon>Ecdysozoa</taxon>
        <taxon>Arthropoda</taxon>
        <taxon>Crustacea</taxon>
        <taxon>Multicrustacea</taxon>
        <taxon>Cirripedia</taxon>
        <taxon>Thoracica</taxon>
        <taxon>Thoracicalcarea</taxon>
        <taxon>Balanomorpha</taxon>
        <taxon>Balanoidea</taxon>
        <taxon>Balanidae</taxon>
        <taxon>Amphibalaninae</taxon>
        <taxon>Amphibalanus</taxon>
    </lineage>
</organism>
<evidence type="ECO:0000256" key="2">
    <source>
        <dbReference type="SAM" id="Phobius"/>
    </source>
</evidence>